<organism evidence="1">
    <name type="scientific">Riboviria sp</name>
    <dbReference type="NCBI Taxonomy" id="2585031"/>
    <lineage>
        <taxon>Viruses</taxon>
        <taxon>Riboviria</taxon>
    </lineage>
</organism>
<accession>A0A8K1JFV3</accession>
<dbReference type="EMBL" id="MZ375177">
    <property type="protein sequence ID" value="UCS96362.1"/>
    <property type="molecule type" value="Genomic_RNA"/>
</dbReference>
<reference evidence="1" key="1">
    <citation type="submission" date="2021-06" db="EMBL/GenBank/DDBJ databases">
        <title>Viral sequences from lizard feces in the Qinghai-Tibetan Plateau, China.</title>
        <authorList>
            <person name="Lu J."/>
            <person name="Shen Q."/>
            <person name="Zhang W."/>
        </authorList>
    </citation>
    <scope>NUCLEOTIDE SEQUENCE</scope>
    <source>
        <strain evidence="1">2PE-RDRP-13</strain>
    </source>
</reference>
<protein>
    <submittedName>
        <fullName evidence="1">Uncharacterized protein</fullName>
    </submittedName>
</protein>
<sequence>MALFAVQLTQMIERVKEGAKEVAAEAQGVVTAIVPAIKSGFNVISDNQQPIEDLGPVPQPEVVAPPVQSQTFFQLPDRVNALGHLVQAMQAGRFDAVGEDVLDQCAEELWITRKAYLGAYKTAIQTRRRPPVWDDVARFVPQRPNDGIVVVDAVAVPPAEVQVPEGIQVQARERANPFPIRSLDSITEELAAINKIKDCFDAAKRSNSNLYYHCRGIVLRHSAPDVRPISHQYVTKQPVEFSSVLIEGQAKRCCKTIAVEMATAFIGGSLDEVTVDNLTLWYYRTCRFNLSAQDKLECAEATIKYGEDLIRRGRRALGLPYNEKYATIKRNLSVAQHFLTTVRGAWDSCPGNSLPAKFLATAAYVAGLPYGIFGVRSMRPLKQDF</sequence>
<proteinExistence type="predicted"/>
<name>A0A8K1JFV3_9VIRU</name>
<evidence type="ECO:0000313" key="1">
    <source>
        <dbReference type="EMBL" id="UCS96362.1"/>
    </source>
</evidence>